<dbReference type="GO" id="GO:0000287">
    <property type="term" value="F:magnesium ion binding"/>
    <property type="evidence" value="ECO:0007669"/>
    <property type="project" value="UniProtKB-UniRule"/>
</dbReference>
<evidence type="ECO:0000256" key="2">
    <source>
        <dbReference type="ARBA" id="ARBA00022679"/>
    </source>
</evidence>
<keyword evidence="5 8" id="KW-0460">Magnesium</keyword>
<keyword evidence="2 8" id="KW-0808">Transferase</keyword>
<dbReference type="InterPro" id="IPR008278">
    <property type="entry name" value="4-PPantetheinyl_Trfase_dom"/>
</dbReference>
<keyword evidence="4 8" id="KW-0276">Fatty acid metabolism</keyword>
<dbReference type="InterPro" id="IPR037143">
    <property type="entry name" value="4-PPantetheinyl_Trfase_dom_sf"/>
</dbReference>
<keyword evidence="7 8" id="KW-0275">Fatty acid biosynthesis</keyword>
<dbReference type="EMBL" id="CP034852">
    <property type="protein sequence ID" value="QCI26732.1"/>
    <property type="molecule type" value="Genomic_DNA"/>
</dbReference>
<evidence type="ECO:0000256" key="8">
    <source>
        <dbReference type="HAMAP-Rule" id="MF_00101"/>
    </source>
</evidence>
<dbReference type="InterPro" id="IPR004568">
    <property type="entry name" value="Ppantetheine-prot_Trfase_dom"/>
</dbReference>
<dbReference type="OrthoDB" id="517356at2"/>
<keyword evidence="8" id="KW-0963">Cytoplasm</keyword>
<comment type="function">
    <text evidence="8">Transfers the 4'-phosphopantetheine moiety from coenzyme A to a Ser of acyl-carrier-protein.</text>
</comment>
<dbReference type="SUPFAM" id="SSF56214">
    <property type="entry name" value="4'-phosphopantetheinyl transferase"/>
    <property type="match status" value="1"/>
</dbReference>
<dbReference type="NCBIfam" id="TIGR00556">
    <property type="entry name" value="pantethn_trn"/>
    <property type="match status" value="1"/>
</dbReference>
<dbReference type="InterPro" id="IPR002582">
    <property type="entry name" value="ACPS"/>
</dbReference>
<gene>
    <name evidence="8" type="primary">acpS</name>
    <name evidence="10" type="ORF">D9V80_00980</name>
</gene>
<evidence type="ECO:0000256" key="5">
    <source>
        <dbReference type="ARBA" id="ARBA00022842"/>
    </source>
</evidence>
<evidence type="ECO:0000256" key="4">
    <source>
        <dbReference type="ARBA" id="ARBA00022832"/>
    </source>
</evidence>
<evidence type="ECO:0000259" key="9">
    <source>
        <dbReference type="Pfam" id="PF01648"/>
    </source>
</evidence>
<dbReference type="Pfam" id="PF01648">
    <property type="entry name" value="ACPS"/>
    <property type="match status" value="1"/>
</dbReference>
<evidence type="ECO:0000256" key="1">
    <source>
        <dbReference type="ARBA" id="ARBA00022516"/>
    </source>
</evidence>
<reference evidence="10 11" key="2">
    <citation type="submission" date="2019-05" db="EMBL/GenBank/DDBJ databases">
        <title>Genome evolution of the obligate endosymbiont Buchnera aphidicola.</title>
        <authorList>
            <person name="Moran N.A."/>
        </authorList>
    </citation>
    <scope>NUCLEOTIDE SEQUENCE [LARGE SCALE GENOMIC DNA]</scope>
    <source>
        <strain evidence="10 11">Tca</strain>
    </source>
</reference>
<dbReference type="RefSeq" id="WP_158353348.1">
    <property type="nucleotide sequence ID" value="NZ_CP034852.1"/>
</dbReference>
<keyword evidence="3 8" id="KW-0479">Metal-binding</keyword>
<dbReference type="HAMAP" id="MF_00101">
    <property type="entry name" value="AcpS"/>
    <property type="match status" value="1"/>
</dbReference>
<dbReference type="GO" id="GO:0005737">
    <property type="term" value="C:cytoplasm"/>
    <property type="evidence" value="ECO:0007669"/>
    <property type="project" value="UniProtKB-SubCell"/>
</dbReference>
<comment type="similarity">
    <text evidence="8">Belongs to the P-Pant transferase superfamily. AcpS family.</text>
</comment>
<feature type="binding site" evidence="8">
    <location>
        <position position="58"/>
    </location>
    <ligand>
        <name>Mg(2+)</name>
        <dbReference type="ChEBI" id="CHEBI:18420"/>
    </ligand>
</feature>
<evidence type="ECO:0000256" key="6">
    <source>
        <dbReference type="ARBA" id="ARBA00023098"/>
    </source>
</evidence>
<dbReference type="GO" id="GO:0006633">
    <property type="term" value="P:fatty acid biosynthetic process"/>
    <property type="evidence" value="ECO:0007669"/>
    <property type="project" value="UniProtKB-UniRule"/>
</dbReference>
<keyword evidence="1 8" id="KW-0444">Lipid biosynthesis</keyword>
<evidence type="ECO:0000256" key="3">
    <source>
        <dbReference type="ARBA" id="ARBA00022723"/>
    </source>
</evidence>
<dbReference type="GO" id="GO:0008897">
    <property type="term" value="F:holo-[acyl-carrier-protein] synthase activity"/>
    <property type="evidence" value="ECO:0007669"/>
    <property type="project" value="UniProtKB-UniRule"/>
</dbReference>
<dbReference type="NCBIfam" id="TIGR00516">
    <property type="entry name" value="acpS"/>
    <property type="match status" value="1"/>
</dbReference>
<reference evidence="10 11" key="1">
    <citation type="submission" date="2018-12" db="EMBL/GenBank/DDBJ databases">
        <authorList>
            <person name="Chong R.A."/>
        </authorList>
    </citation>
    <scope>NUCLEOTIDE SEQUENCE [LARGE SCALE GENOMIC DNA]</scope>
    <source>
        <strain evidence="10 11">Tca</strain>
    </source>
</reference>
<accession>A0A4D6YCB3</accession>
<dbReference type="Proteomes" id="UP000298782">
    <property type="component" value="Chromosome"/>
</dbReference>
<sequence>MTIIGTGIDILSIKRIEKIFTIYGNLFAKKILSNYEWTDYLKSFNPINFLCKKFSGKEAISKALGIGMQYGVTWKQIEIKNDIFGKPYVQFYGKTKFLIQILQIKKTHITFSDEKKYTIASVILEK</sequence>
<proteinExistence type="inferred from homology"/>
<feature type="binding site" evidence="8">
    <location>
        <position position="9"/>
    </location>
    <ligand>
        <name>Mg(2+)</name>
        <dbReference type="ChEBI" id="CHEBI:18420"/>
    </ligand>
</feature>
<evidence type="ECO:0000313" key="10">
    <source>
        <dbReference type="EMBL" id="QCI26732.1"/>
    </source>
</evidence>
<dbReference type="EC" id="2.7.8.7" evidence="8"/>
<evidence type="ECO:0000256" key="7">
    <source>
        <dbReference type="ARBA" id="ARBA00023160"/>
    </source>
</evidence>
<dbReference type="Gene3D" id="3.90.470.20">
    <property type="entry name" value="4'-phosphopantetheinyl transferase domain"/>
    <property type="match status" value="1"/>
</dbReference>
<keyword evidence="6 8" id="KW-0443">Lipid metabolism</keyword>
<evidence type="ECO:0000313" key="11">
    <source>
        <dbReference type="Proteomes" id="UP000298782"/>
    </source>
</evidence>
<dbReference type="AlphaFoldDB" id="A0A4D6YCB3"/>
<feature type="domain" description="4'-phosphopantetheinyl transferase" evidence="9">
    <location>
        <begin position="6"/>
        <end position="106"/>
    </location>
</feature>
<comment type="cofactor">
    <cofactor evidence="8">
        <name>Mg(2+)</name>
        <dbReference type="ChEBI" id="CHEBI:18420"/>
    </cofactor>
</comment>
<comment type="subcellular location">
    <subcellularLocation>
        <location evidence="8">Cytoplasm</location>
    </subcellularLocation>
</comment>
<organism evidence="10 11">
    <name type="scientific">Buchnera aphidicola</name>
    <name type="common">Thelaxes californica</name>
    <dbReference type="NCBI Taxonomy" id="1315998"/>
    <lineage>
        <taxon>Bacteria</taxon>
        <taxon>Pseudomonadati</taxon>
        <taxon>Pseudomonadota</taxon>
        <taxon>Gammaproteobacteria</taxon>
        <taxon>Enterobacterales</taxon>
        <taxon>Erwiniaceae</taxon>
        <taxon>Buchnera</taxon>
    </lineage>
</organism>
<name>A0A4D6YCB3_9GAMM</name>
<comment type="catalytic activity">
    <reaction evidence="8">
        <text>apo-[ACP] + CoA = holo-[ACP] + adenosine 3',5'-bisphosphate + H(+)</text>
        <dbReference type="Rhea" id="RHEA:12068"/>
        <dbReference type="Rhea" id="RHEA-COMP:9685"/>
        <dbReference type="Rhea" id="RHEA-COMP:9690"/>
        <dbReference type="ChEBI" id="CHEBI:15378"/>
        <dbReference type="ChEBI" id="CHEBI:29999"/>
        <dbReference type="ChEBI" id="CHEBI:57287"/>
        <dbReference type="ChEBI" id="CHEBI:58343"/>
        <dbReference type="ChEBI" id="CHEBI:64479"/>
        <dbReference type="EC" id="2.7.8.7"/>
    </reaction>
</comment>
<keyword evidence="11" id="KW-1185">Reference proteome</keyword>
<protein>
    <recommendedName>
        <fullName evidence="8">Holo-[acyl-carrier-protein] synthase</fullName>
        <shortName evidence="8">Holo-ACP synthase</shortName>
        <ecNumber evidence="8">2.7.8.7</ecNumber>
    </recommendedName>
    <alternativeName>
        <fullName evidence="8">4'-phosphopantetheinyl transferase AcpS</fullName>
    </alternativeName>
</protein>